<dbReference type="AlphaFoldDB" id="C9LFJ8"/>
<accession>C9LFJ8</accession>
<dbReference type="EMBL" id="ACIJ02000017">
    <property type="protein sequence ID" value="EEX72101.1"/>
    <property type="molecule type" value="Genomic_DNA"/>
</dbReference>
<comment type="caution">
    <text evidence="1">The sequence shown here is derived from an EMBL/GenBank/DDBJ whole genome shotgun (WGS) entry which is preliminary data.</text>
</comment>
<dbReference type="GeneID" id="84577455"/>
<reference evidence="1" key="1">
    <citation type="submission" date="2009-09" db="EMBL/GenBank/DDBJ databases">
        <authorList>
            <person name="Weinstock G."/>
            <person name="Sodergren E."/>
            <person name="Clifton S."/>
            <person name="Fulton L."/>
            <person name="Fulton B."/>
            <person name="Courtney L."/>
            <person name="Fronick C."/>
            <person name="Harrison M."/>
            <person name="Strong C."/>
            <person name="Farmer C."/>
            <person name="Delahaunty K."/>
            <person name="Markovic C."/>
            <person name="Hall O."/>
            <person name="Minx P."/>
            <person name="Tomlinson C."/>
            <person name="Mitreva M."/>
            <person name="Nelson J."/>
            <person name="Hou S."/>
            <person name="Wollam A."/>
            <person name="Pepin K.H."/>
            <person name="Johnson M."/>
            <person name="Bhonagiri V."/>
            <person name="Nash W.E."/>
            <person name="Warren W."/>
            <person name="Chinwalla A."/>
            <person name="Mardis E.R."/>
            <person name="Wilson R.K."/>
        </authorList>
    </citation>
    <scope>NUCLEOTIDE SEQUENCE [LARGE SCALE GENOMIC DNA]</scope>
    <source>
        <strain evidence="1">ATCC 51259</strain>
    </source>
</reference>
<sequence length="58" mass="6371">MGKTLLYDLYTDDHLPQTSATMPAALYYIMCAQVTPCGVVETMSDARRNAATYYSSAV</sequence>
<dbReference type="RefSeq" id="WP_006254757.1">
    <property type="nucleotide sequence ID" value="NZ_GG700642.1"/>
</dbReference>
<dbReference type="HOGENOM" id="CLU_2975579_0_0_10"/>
<name>C9LFJ8_9BACT</name>
<evidence type="ECO:0000313" key="1">
    <source>
        <dbReference type="EMBL" id="EEX72101.1"/>
    </source>
</evidence>
<organism evidence="1 2">
    <name type="scientific">Alloprevotella tannerae ATCC 51259</name>
    <dbReference type="NCBI Taxonomy" id="626522"/>
    <lineage>
        <taxon>Bacteria</taxon>
        <taxon>Pseudomonadati</taxon>
        <taxon>Bacteroidota</taxon>
        <taxon>Bacteroidia</taxon>
        <taxon>Bacteroidales</taxon>
        <taxon>Prevotellaceae</taxon>
        <taxon>Alloprevotella</taxon>
    </lineage>
</organism>
<proteinExistence type="predicted"/>
<evidence type="ECO:0000313" key="2">
    <source>
        <dbReference type="Proteomes" id="UP000003460"/>
    </source>
</evidence>
<keyword evidence="2" id="KW-1185">Reference proteome</keyword>
<protein>
    <submittedName>
        <fullName evidence="1">Uncharacterized protein</fullName>
    </submittedName>
</protein>
<dbReference type="Proteomes" id="UP000003460">
    <property type="component" value="Unassembled WGS sequence"/>
</dbReference>
<gene>
    <name evidence="1" type="ORF">GCWU000325_00981</name>
</gene>